<accession>G0M6W5</accession>
<dbReference type="SUPFAM" id="SSF50044">
    <property type="entry name" value="SH3-domain"/>
    <property type="match status" value="1"/>
</dbReference>
<dbReference type="AlphaFoldDB" id="G0M6W5"/>
<protein>
    <recommendedName>
        <fullName evidence="4">SH3 domain-containing protein</fullName>
    </recommendedName>
</protein>
<evidence type="ECO:0000313" key="2">
    <source>
        <dbReference type="EMBL" id="EGT30618.1"/>
    </source>
</evidence>
<organism evidence="3">
    <name type="scientific">Caenorhabditis brenneri</name>
    <name type="common">Nematode worm</name>
    <dbReference type="NCBI Taxonomy" id="135651"/>
    <lineage>
        <taxon>Eukaryota</taxon>
        <taxon>Metazoa</taxon>
        <taxon>Ecdysozoa</taxon>
        <taxon>Nematoda</taxon>
        <taxon>Chromadorea</taxon>
        <taxon>Rhabditida</taxon>
        <taxon>Rhabditina</taxon>
        <taxon>Rhabditomorpha</taxon>
        <taxon>Rhabditoidea</taxon>
        <taxon>Rhabditidae</taxon>
        <taxon>Peloderinae</taxon>
        <taxon>Caenorhabditis</taxon>
    </lineage>
</organism>
<gene>
    <name evidence="2" type="ORF">CAEBREN_03486</name>
</gene>
<sequence length="299" mass="34887">MSRYHVPVPDYDYTVRHRNPYIPTPDYTLKTQKQKNRPSLNNIGSSFAPQNVPEFREIEHPPITIPIEVSPPVQKQPSFRRHTILDRQPVTKLPDENFNYPEIKQHSYMEDRNEEERHMSTKEHIKQIGVPVLPGIATPFAAAPSYELSAAPVATDQNRAYLRHLENHKKFDTLRGDRGIDDCEICQIMRKQLEAEKQDSGHHSWEKPQYAAPNQNSGSGSGRRRQDVREIFRIEEQPEPEFFRPISARARHNFAKRREEEISIRAMEKVDILHMENKFAFCRKADNTIGWIPSSVFEL</sequence>
<proteinExistence type="predicted"/>
<name>G0M6W5_CAEBE</name>
<dbReference type="HOGENOM" id="CLU_903810_0_0_1"/>
<reference evidence="3" key="1">
    <citation type="submission" date="2011-07" db="EMBL/GenBank/DDBJ databases">
        <authorList>
            <consortium name="Caenorhabditis brenneri Sequencing and Analysis Consortium"/>
            <person name="Wilson R.K."/>
        </authorList>
    </citation>
    <scope>NUCLEOTIDE SEQUENCE [LARGE SCALE GENOMIC DNA]</scope>
    <source>
        <strain evidence="3">PB2801</strain>
    </source>
</reference>
<feature type="region of interest" description="Disordered" evidence="1">
    <location>
        <begin position="195"/>
        <end position="225"/>
    </location>
</feature>
<evidence type="ECO:0008006" key="4">
    <source>
        <dbReference type="Google" id="ProtNLM"/>
    </source>
</evidence>
<keyword evidence="3" id="KW-1185">Reference proteome</keyword>
<dbReference type="OMA" id="CEICQIM"/>
<dbReference type="InParanoid" id="G0M6W5"/>
<dbReference type="Gene3D" id="2.30.30.40">
    <property type="entry name" value="SH3 Domains"/>
    <property type="match status" value="1"/>
</dbReference>
<evidence type="ECO:0000313" key="3">
    <source>
        <dbReference type="Proteomes" id="UP000008068"/>
    </source>
</evidence>
<evidence type="ECO:0000256" key="1">
    <source>
        <dbReference type="SAM" id="MobiDB-lite"/>
    </source>
</evidence>
<feature type="compositionally biased region" description="Basic and acidic residues" evidence="1">
    <location>
        <begin position="195"/>
        <end position="206"/>
    </location>
</feature>
<dbReference type="CDD" id="cd00174">
    <property type="entry name" value="SH3"/>
    <property type="match status" value="1"/>
</dbReference>
<dbReference type="EMBL" id="GL379786">
    <property type="protein sequence ID" value="EGT30618.1"/>
    <property type="molecule type" value="Genomic_DNA"/>
</dbReference>
<dbReference type="FunCoup" id="G0M6W5">
    <property type="interactions" value="596"/>
</dbReference>
<dbReference type="OrthoDB" id="10255964at2759"/>
<dbReference type="InterPro" id="IPR036028">
    <property type="entry name" value="SH3-like_dom_sf"/>
</dbReference>
<dbReference type="Proteomes" id="UP000008068">
    <property type="component" value="Unassembled WGS sequence"/>
</dbReference>
<dbReference type="eggNOG" id="ENOG502SZUE">
    <property type="taxonomic scope" value="Eukaryota"/>
</dbReference>